<feature type="domain" description="GSCFA" evidence="1">
    <location>
        <begin position="52"/>
        <end position="323"/>
    </location>
</feature>
<protein>
    <submittedName>
        <fullName evidence="2">GSCFA domain-containing protein</fullName>
    </submittedName>
</protein>
<dbReference type="InterPro" id="IPR014982">
    <property type="entry name" value="GSCFA"/>
</dbReference>
<name>A0A6L6HRH1_9RHOB</name>
<gene>
    <name evidence="2" type="ORF">GIY56_15800</name>
</gene>
<evidence type="ECO:0000313" key="2">
    <source>
        <dbReference type="EMBL" id="MTE01754.1"/>
    </source>
</evidence>
<proteinExistence type="predicted"/>
<comment type="caution">
    <text evidence="2">The sequence shown here is derived from an EMBL/GenBank/DDBJ whole genome shotgun (WGS) entry which is preliminary data.</text>
</comment>
<dbReference type="Proteomes" id="UP000481417">
    <property type="component" value="Unassembled WGS sequence"/>
</dbReference>
<sequence length="379" mass="41888">MVADRDAPRQPGDTPYRDLPETAFWTRSVARVPADQVAPLNEFPFRIGANDKVATAGSCFAQHIARHLAQGGYNYYIAEQPHPALGQAVARDFGYGTFSARYANIYTSRQLLQLVQRAEGMFVPVTDVWDAPDGRSLVDPFRPAIQPGGYASAEEVRADRNRHLAAVRRMLREMDVFVFTLGLTEAWVDRRDGAVFPLCPGVSGGRFDPAIHDFLNLSIDDVRDDLDRTFRLLRAIRPDLRIILTVSPVPLKATASGDHVLAATTYSKSVLRVAAHDMAATHENVGYFPSYEIIAGNFNRGAYYAEDLREVRPEGVSHVMRTFFAHVVEGSAGSSAAADHRTIALPSARSGPSERDAARLECEEELLEFDRVMAARRNG</sequence>
<reference evidence="2 3" key="1">
    <citation type="submission" date="2019-11" db="EMBL/GenBank/DDBJ databases">
        <authorList>
            <person name="Lang L."/>
        </authorList>
    </citation>
    <scope>NUCLEOTIDE SEQUENCE [LARGE SCALE GENOMIC DNA]</scope>
    <source>
        <strain evidence="2 3">YIM 132242</strain>
    </source>
</reference>
<accession>A0A6L6HRH1</accession>
<evidence type="ECO:0000259" key="1">
    <source>
        <dbReference type="Pfam" id="PF08885"/>
    </source>
</evidence>
<dbReference type="AlphaFoldDB" id="A0A6L6HRH1"/>
<organism evidence="2 3">
    <name type="scientific">Paracoccus lichenicola</name>
    <dbReference type="NCBI Taxonomy" id="2665644"/>
    <lineage>
        <taxon>Bacteria</taxon>
        <taxon>Pseudomonadati</taxon>
        <taxon>Pseudomonadota</taxon>
        <taxon>Alphaproteobacteria</taxon>
        <taxon>Rhodobacterales</taxon>
        <taxon>Paracoccaceae</taxon>
        <taxon>Paracoccus</taxon>
    </lineage>
</organism>
<keyword evidence="3" id="KW-1185">Reference proteome</keyword>
<dbReference type="Pfam" id="PF08885">
    <property type="entry name" value="GSCFA"/>
    <property type="match status" value="1"/>
</dbReference>
<dbReference type="EMBL" id="WMBT01000015">
    <property type="protein sequence ID" value="MTE01754.1"/>
    <property type="molecule type" value="Genomic_DNA"/>
</dbReference>
<evidence type="ECO:0000313" key="3">
    <source>
        <dbReference type="Proteomes" id="UP000481417"/>
    </source>
</evidence>